<dbReference type="InterPro" id="IPR036291">
    <property type="entry name" value="NAD(P)-bd_dom_sf"/>
</dbReference>
<dbReference type="RefSeq" id="WP_046326699.1">
    <property type="nucleotide sequence ID" value="NZ_CP084389.1"/>
</dbReference>
<evidence type="ECO:0000256" key="3">
    <source>
        <dbReference type="ARBA" id="ARBA00023002"/>
    </source>
</evidence>
<dbReference type="SUPFAM" id="SSF52283">
    <property type="entry name" value="Formate/glycerate dehydrogenase catalytic domain-like"/>
    <property type="match status" value="1"/>
</dbReference>
<protein>
    <submittedName>
        <fullName evidence="8">2-hydroxyacid dehydrogenase</fullName>
    </submittedName>
</protein>
<reference evidence="8" key="1">
    <citation type="submission" date="2021-09" db="EMBL/GenBank/DDBJ databases">
        <title>Lactobacillus species from Apis mellifera, Switzerland.</title>
        <authorList>
            <person name="Pfister J."/>
            <person name="Brown A."/>
            <person name="Neumann P."/>
            <person name="Collaud A."/>
            <person name="Retschnig G."/>
            <person name="Perreten V."/>
        </authorList>
    </citation>
    <scope>NUCLEOTIDE SEQUENCE</scope>
    <source>
        <strain evidence="8">IBH002</strain>
    </source>
</reference>
<keyword evidence="2" id="KW-0028">Amino-acid biosynthesis</keyword>
<evidence type="ECO:0000313" key="9">
    <source>
        <dbReference type="Proteomes" id="UP001164557"/>
    </source>
</evidence>
<evidence type="ECO:0000259" key="7">
    <source>
        <dbReference type="Pfam" id="PF02826"/>
    </source>
</evidence>
<dbReference type="GO" id="GO:0006564">
    <property type="term" value="P:L-serine biosynthetic process"/>
    <property type="evidence" value="ECO:0007669"/>
    <property type="project" value="UniProtKB-ARBA"/>
</dbReference>
<dbReference type="Pfam" id="PF02826">
    <property type="entry name" value="2-Hacid_dh_C"/>
    <property type="match status" value="1"/>
</dbReference>
<dbReference type="InterPro" id="IPR029752">
    <property type="entry name" value="D-isomer_DH_CS1"/>
</dbReference>
<dbReference type="InterPro" id="IPR050857">
    <property type="entry name" value="D-2-hydroxyacid_DH"/>
</dbReference>
<evidence type="ECO:0000256" key="2">
    <source>
        <dbReference type="ARBA" id="ARBA00022605"/>
    </source>
</evidence>
<dbReference type="GO" id="GO:0051287">
    <property type="term" value="F:NAD binding"/>
    <property type="evidence" value="ECO:0007669"/>
    <property type="project" value="InterPro"/>
</dbReference>
<comment type="similarity">
    <text evidence="1 5">Belongs to the D-isomer specific 2-hydroxyacid dehydrogenase family.</text>
</comment>
<evidence type="ECO:0000259" key="6">
    <source>
        <dbReference type="Pfam" id="PF00389"/>
    </source>
</evidence>
<accession>A0AA47B4M0</accession>
<dbReference type="AlphaFoldDB" id="A0AA47B4M0"/>
<evidence type="ECO:0000256" key="4">
    <source>
        <dbReference type="ARBA" id="ARBA00023027"/>
    </source>
</evidence>
<name>A0AA47B4M0_9LACO</name>
<sequence>MKIIAFGDNLITPEMLKAGLTQFQENGDIVEIRDWSHETVESLQNDNIKIEQEGANAIEITDQNLLAEIADYDMIITQFMPIGKQVIDLAQNLKYIGVLRGGMENVDVDYAQSKGIKVINTAGRNARAVAEFTVGMILAETRNIARTNAKMHEDIWYKDFPNKDNIPEIGGKTIGIIGFGHIGQLVAQFLKGFGAKIIFYDPYVKGNSLYAEKIDSISALIRQSDIITIHMRATEETHHIIDQDMFDLMKPTAYFINTARSALVDEKALIAVLKQGKIAGAAIDTFDDEPLPANSAFLSLENVTLTSHLAGSTADAFKNTPKLFAERFLSAQK</sequence>
<keyword evidence="3 5" id="KW-0560">Oxidoreductase</keyword>
<evidence type="ECO:0000256" key="5">
    <source>
        <dbReference type="RuleBase" id="RU003719"/>
    </source>
</evidence>
<proteinExistence type="inferred from homology"/>
<keyword evidence="4" id="KW-0520">NAD</keyword>
<dbReference type="GO" id="GO:0047545">
    <property type="term" value="F:(S)-2-hydroxyglutarate dehydrogenase activity"/>
    <property type="evidence" value="ECO:0007669"/>
    <property type="project" value="UniProtKB-ARBA"/>
</dbReference>
<dbReference type="PANTHER" id="PTHR42789">
    <property type="entry name" value="D-ISOMER SPECIFIC 2-HYDROXYACID DEHYDROGENASE FAMILY PROTEIN (AFU_ORTHOLOGUE AFUA_6G10090)"/>
    <property type="match status" value="1"/>
</dbReference>
<dbReference type="PROSITE" id="PS00065">
    <property type="entry name" value="D_2_HYDROXYACID_DH_1"/>
    <property type="match status" value="1"/>
</dbReference>
<feature type="domain" description="D-isomer specific 2-hydroxyacid dehydrogenase catalytic" evidence="6">
    <location>
        <begin position="36"/>
        <end position="329"/>
    </location>
</feature>
<feature type="domain" description="D-isomer specific 2-hydroxyacid dehydrogenase NAD-binding" evidence="7">
    <location>
        <begin position="134"/>
        <end position="310"/>
    </location>
</feature>
<dbReference type="Pfam" id="PF00389">
    <property type="entry name" value="2-Hacid_dh"/>
    <property type="match status" value="1"/>
</dbReference>
<dbReference type="GO" id="GO:0004617">
    <property type="term" value="F:phosphoglycerate dehydrogenase activity"/>
    <property type="evidence" value="ECO:0007669"/>
    <property type="project" value="UniProtKB-ARBA"/>
</dbReference>
<dbReference type="Proteomes" id="UP001164557">
    <property type="component" value="Chromosome"/>
</dbReference>
<gene>
    <name evidence="8" type="ORF">LDX53_01520</name>
</gene>
<dbReference type="PANTHER" id="PTHR42789:SF1">
    <property type="entry name" value="D-ISOMER SPECIFIC 2-HYDROXYACID DEHYDROGENASE FAMILY PROTEIN (AFU_ORTHOLOGUE AFUA_6G10090)"/>
    <property type="match status" value="1"/>
</dbReference>
<evidence type="ECO:0000313" key="8">
    <source>
        <dbReference type="EMBL" id="UZX29944.1"/>
    </source>
</evidence>
<dbReference type="InterPro" id="IPR006140">
    <property type="entry name" value="D-isomer_DH_NAD-bd"/>
</dbReference>
<dbReference type="SUPFAM" id="SSF51735">
    <property type="entry name" value="NAD(P)-binding Rossmann-fold domains"/>
    <property type="match status" value="1"/>
</dbReference>
<evidence type="ECO:0000256" key="1">
    <source>
        <dbReference type="ARBA" id="ARBA00005854"/>
    </source>
</evidence>
<keyword evidence="9" id="KW-1185">Reference proteome</keyword>
<dbReference type="Gene3D" id="3.40.50.720">
    <property type="entry name" value="NAD(P)-binding Rossmann-like Domain"/>
    <property type="match status" value="2"/>
</dbReference>
<dbReference type="InterPro" id="IPR006139">
    <property type="entry name" value="D-isomer_2_OHA_DH_cat_dom"/>
</dbReference>
<organism evidence="8 9">
    <name type="scientific">Lactobacillus helsingborgensis</name>
    <dbReference type="NCBI Taxonomy" id="1218494"/>
    <lineage>
        <taxon>Bacteria</taxon>
        <taxon>Bacillati</taxon>
        <taxon>Bacillota</taxon>
        <taxon>Bacilli</taxon>
        <taxon>Lactobacillales</taxon>
        <taxon>Lactobacillaceae</taxon>
        <taxon>Lactobacillus</taxon>
    </lineage>
</organism>
<dbReference type="EMBL" id="CP084389">
    <property type="protein sequence ID" value="UZX29944.1"/>
    <property type="molecule type" value="Genomic_DNA"/>
</dbReference>
<dbReference type="FunFam" id="3.40.50.720:FF:000041">
    <property type="entry name" value="D-3-phosphoglycerate dehydrogenase"/>
    <property type="match status" value="1"/>
</dbReference>
<dbReference type="CDD" id="cd12171">
    <property type="entry name" value="2-Hacid_dh_10"/>
    <property type="match status" value="1"/>
</dbReference>